<protein>
    <recommendedName>
        <fullName evidence="4">Secreted protein</fullName>
    </recommendedName>
</protein>
<evidence type="ECO:0000313" key="3">
    <source>
        <dbReference type="Proteomes" id="UP000823388"/>
    </source>
</evidence>
<proteinExistence type="predicted"/>
<evidence type="ECO:0000256" key="1">
    <source>
        <dbReference type="SAM" id="SignalP"/>
    </source>
</evidence>
<sequence>MNSGCWKHCLLCSMLRLISAAPPSFLHLVPISCQERVAGLPLHDEEMYEPALIFCGLFHSCVL</sequence>
<comment type="caution">
    <text evidence="2">The sequence shown here is derived from an EMBL/GenBank/DDBJ whole genome shotgun (WGS) entry which is preliminary data.</text>
</comment>
<dbReference type="EMBL" id="CM029039">
    <property type="protein sequence ID" value="KAG2647340.1"/>
    <property type="molecule type" value="Genomic_DNA"/>
</dbReference>
<keyword evidence="1" id="KW-0732">Signal</keyword>
<name>A0A8T0WHA6_PANVG</name>
<reference evidence="2" key="1">
    <citation type="submission" date="2020-05" db="EMBL/GenBank/DDBJ databases">
        <title>WGS assembly of Panicum virgatum.</title>
        <authorList>
            <person name="Lovell J.T."/>
            <person name="Jenkins J."/>
            <person name="Shu S."/>
            <person name="Juenger T.E."/>
            <person name="Schmutz J."/>
        </authorList>
    </citation>
    <scope>NUCLEOTIDE SEQUENCE</scope>
    <source>
        <strain evidence="2">AP13</strain>
    </source>
</reference>
<dbReference type="Proteomes" id="UP000823388">
    <property type="component" value="Chromosome 2K"/>
</dbReference>
<feature type="chain" id="PRO_5035733861" description="Secreted protein" evidence="1">
    <location>
        <begin position="21"/>
        <end position="63"/>
    </location>
</feature>
<keyword evidence="3" id="KW-1185">Reference proteome</keyword>
<feature type="signal peptide" evidence="1">
    <location>
        <begin position="1"/>
        <end position="20"/>
    </location>
</feature>
<accession>A0A8T0WHA6</accession>
<evidence type="ECO:0008006" key="4">
    <source>
        <dbReference type="Google" id="ProtNLM"/>
    </source>
</evidence>
<gene>
    <name evidence="2" type="ORF">PVAP13_2KG576777</name>
</gene>
<dbReference type="AlphaFoldDB" id="A0A8T0WHA6"/>
<organism evidence="2 3">
    <name type="scientific">Panicum virgatum</name>
    <name type="common">Blackwell switchgrass</name>
    <dbReference type="NCBI Taxonomy" id="38727"/>
    <lineage>
        <taxon>Eukaryota</taxon>
        <taxon>Viridiplantae</taxon>
        <taxon>Streptophyta</taxon>
        <taxon>Embryophyta</taxon>
        <taxon>Tracheophyta</taxon>
        <taxon>Spermatophyta</taxon>
        <taxon>Magnoliopsida</taxon>
        <taxon>Liliopsida</taxon>
        <taxon>Poales</taxon>
        <taxon>Poaceae</taxon>
        <taxon>PACMAD clade</taxon>
        <taxon>Panicoideae</taxon>
        <taxon>Panicodae</taxon>
        <taxon>Paniceae</taxon>
        <taxon>Panicinae</taxon>
        <taxon>Panicum</taxon>
        <taxon>Panicum sect. Hiantes</taxon>
    </lineage>
</organism>
<evidence type="ECO:0000313" key="2">
    <source>
        <dbReference type="EMBL" id="KAG2647340.1"/>
    </source>
</evidence>